<dbReference type="AlphaFoldDB" id="A0A811UQD1"/>
<sequence>GQSFCFIKFRTGGASTVISFHRIPNICNKSVTFHQLKGTVYAPFLNNVLDEEIIKELSSQGVVSTCKFQTIVDDDLKASGVVNLYKAKSKLFRREYFPS</sequence>
<feature type="non-terminal residue" evidence="1">
    <location>
        <position position="1"/>
    </location>
</feature>
<organism evidence="1 2">
    <name type="scientific">Ceratitis capitata</name>
    <name type="common">Mediterranean fruit fly</name>
    <name type="synonym">Tephritis capitata</name>
    <dbReference type="NCBI Taxonomy" id="7213"/>
    <lineage>
        <taxon>Eukaryota</taxon>
        <taxon>Metazoa</taxon>
        <taxon>Ecdysozoa</taxon>
        <taxon>Arthropoda</taxon>
        <taxon>Hexapoda</taxon>
        <taxon>Insecta</taxon>
        <taxon>Pterygota</taxon>
        <taxon>Neoptera</taxon>
        <taxon>Endopterygota</taxon>
        <taxon>Diptera</taxon>
        <taxon>Brachycera</taxon>
        <taxon>Muscomorpha</taxon>
        <taxon>Tephritoidea</taxon>
        <taxon>Tephritidae</taxon>
        <taxon>Ceratitis</taxon>
        <taxon>Ceratitis</taxon>
    </lineage>
</organism>
<gene>
    <name evidence="1" type="ORF">CCAP1982_LOCUS9404</name>
</gene>
<dbReference type="EMBL" id="CAJHJT010000023">
    <property type="protein sequence ID" value="CAD7000931.1"/>
    <property type="molecule type" value="Genomic_DNA"/>
</dbReference>
<dbReference type="Proteomes" id="UP000606786">
    <property type="component" value="Unassembled WGS sequence"/>
</dbReference>
<reference evidence="1" key="1">
    <citation type="submission" date="2020-11" db="EMBL/GenBank/DDBJ databases">
        <authorList>
            <person name="Whitehead M."/>
        </authorList>
    </citation>
    <scope>NUCLEOTIDE SEQUENCE</scope>
    <source>
        <strain evidence="1">EGII</strain>
    </source>
</reference>
<evidence type="ECO:0000313" key="2">
    <source>
        <dbReference type="Proteomes" id="UP000606786"/>
    </source>
</evidence>
<comment type="caution">
    <text evidence="1">The sequence shown here is derived from an EMBL/GenBank/DDBJ whole genome shotgun (WGS) entry which is preliminary data.</text>
</comment>
<protein>
    <submittedName>
        <fullName evidence="1">(Mediterranean fruit fly) hypothetical protein</fullName>
    </submittedName>
</protein>
<accession>A0A811UQD1</accession>
<keyword evidence="2" id="KW-1185">Reference proteome</keyword>
<proteinExistence type="predicted"/>
<name>A0A811UQD1_CERCA</name>
<evidence type="ECO:0000313" key="1">
    <source>
        <dbReference type="EMBL" id="CAD7000931.1"/>
    </source>
</evidence>